<dbReference type="EMBL" id="JABWUV010000001">
    <property type="protein sequence ID" value="KAF6387330.1"/>
    <property type="molecule type" value="Genomic_DNA"/>
</dbReference>
<feature type="region of interest" description="Disordered" evidence="1">
    <location>
        <begin position="1"/>
        <end position="28"/>
    </location>
</feature>
<evidence type="ECO:0000256" key="1">
    <source>
        <dbReference type="SAM" id="MobiDB-lite"/>
    </source>
</evidence>
<evidence type="ECO:0000313" key="2">
    <source>
        <dbReference type="EMBL" id="KAF6387330.1"/>
    </source>
</evidence>
<protein>
    <submittedName>
        <fullName evidence="2">Uncharacterized protein</fullName>
    </submittedName>
</protein>
<evidence type="ECO:0000313" key="3">
    <source>
        <dbReference type="Proteomes" id="UP000527355"/>
    </source>
</evidence>
<name>A0A7J8AMK0_MYOMY</name>
<dbReference type="AlphaFoldDB" id="A0A7J8AMK0"/>
<accession>A0A7J8AMK0</accession>
<dbReference type="Proteomes" id="UP000527355">
    <property type="component" value="Unassembled WGS sequence"/>
</dbReference>
<reference evidence="2 3" key="1">
    <citation type="journal article" date="2020" name="Nature">
        <title>Six reference-quality genomes reveal evolution of bat adaptations.</title>
        <authorList>
            <person name="Jebb D."/>
            <person name="Huang Z."/>
            <person name="Pippel M."/>
            <person name="Hughes G.M."/>
            <person name="Lavrichenko K."/>
            <person name="Devanna P."/>
            <person name="Winkler S."/>
            <person name="Jermiin L.S."/>
            <person name="Skirmuntt E.C."/>
            <person name="Katzourakis A."/>
            <person name="Burkitt-Gray L."/>
            <person name="Ray D.A."/>
            <person name="Sullivan K.A.M."/>
            <person name="Roscito J.G."/>
            <person name="Kirilenko B.M."/>
            <person name="Davalos L.M."/>
            <person name="Corthals A.P."/>
            <person name="Power M.L."/>
            <person name="Jones G."/>
            <person name="Ransome R.D."/>
            <person name="Dechmann D.K.N."/>
            <person name="Locatelli A.G."/>
            <person name="Puechmaille S.J."/>
            <person name="Fedrigo O."/>
            <person name="Jarvis E.D."/>
            <person name="Hiller M."/>
            <person name="Vernes S.C."/>
            <person name="Myers E.W."/>
            <person name="Teeling E.C."/>
        </authorList>
    </citation>
    <scope>NUCLEOTIDE SEQUENCE [LARGE SCALE GENOMIC DNA]</scope>
    <source>
        <strain evidence="2">MMyoMyo1</strain>
        <tissue evidence="2">Flight muscle</tissue>
    </source>
</reference>
<keyword evidence="3" id="KW-1185">Reference proteome</keyword>
<proteinExistence type="predicted"/>
<comment type="caution">
    <text evidence="2">The sequence shown here is derived from an EMBL/GenBank/DDBJ whole genome shotgun (WGS) entry which is preliminary data.</text>
</comment>
<feature type="compositionally biased region" description="Gly residues" evidence="1">
    <location>
        <begin position="18"/>
        <end position="27"/>
    </location>
</feature>
<gene>
    <name evidence="2" type="ORF">mMyoMyo1_007839</name>
</gene>
<sequence length="124" mass="13453">MFFLSSDSWKMKAPSGPGDQGKQGVGRGNILHSAGRTAAWQLGEHQGTAPLSWFLAFSRWVPAELGRGSLWGPWTEVVHTLRAVEAGRWEGKAVDSDHMSMVHAGSSCKVDRCLAQLIPPDLAK</sequence>
<organism evidence="2 3">
    <name type="scientific">Myotis myotis</name>
    <name type="common">Greater mouse-eared bat</name>
    <name type="synonym">Vespertilio myotis</name>
    <dbReference type="NCBI Taxonomy" id="51298"/>
    <lineage>
        <taxon>Eukaryota</taxon>
        <taxon>Metazoa</taxon>
        <taxon>Chordata</taxon>
        <taxon>Craniata</taxon>
        <taxon>Vertebrata</taxon>
        <taxon>Euteleostomi</taxon>
        <taxon>Mammalia</taxon>
        <taxon>Eutheria</taxon>
        <taxon>Laurasiatheria</taxon>
        <taxon>Chiroptera</taxon>
        <taxon>Yangochiroptera</taxon>
        <taxon>Vespertilionidae</taxon>
        <taxon>Myotis</taxon>
    </lineage>
</organism>